<dbReference type="HOGENOM" id="CLU_075409_0_0_1"/>
<evidence type="ECO:0000259" key="2">
    <source>
        <dbReference type="Pfam" id="PF10440"/>
    </source>
</evidence>
<dbReference type="AlphaFoldDB" id="A0A0D3AP72"/>
<evidence type="ECO:0000256" key="1">
    <source>
        <dbReference type="SAM" id="MobiDB-lite"/>
    </source>
</evidence>
<dbReference type="EnsemblPlants" id="Bo2g062720.1">
    <property type="protein sequence ID" value="Bo2g062720.1"/>
    <property type="gene ID" value="Bo2g062720"/>
</dbReference>
<dbReference type="STRING" id="109376.A0A0D3AP72"/>
<protein>
    <recommendedName>
        <fullName evidence="2">WIYLD domain-containing protein</fullName>
    </recommendedName>
</protein>
<dbReference type="Pfam" id="PF10440">
    <property type="entry name" value="WIYLD"/>
    <property type="match status" value="1"/>
</dbReference>
<reference evidence="3 4" key="1">
    <citation type="journal article" date="2014" name="Genome Biol.">
        <title>Transcriptome and methylome profiling reveals relics of genome dominance in the mesopolyploid Brassica oleracea.</title>
        <authorList>
            <person name="Parkin I.A."/>
            <person name="Koh C."/>
            <person name="Tang H."/>
            <person name="Robinson S.J."/>
            <person name="Kagale S."/>
            <person name="Clarke W.E."/>
            <person name="Town C.D."/>
            <person name="Nixon J."/>
            <person name="Krishnakumar V."/>
            <person name="Bidwell S.L."/>
            <person name="Denoeud F."/>
            <person name="Belcram H."/>
            <person name="Links M.G."/>
            <person name="Just J."/>
            <person name="Clarke C."/>
            <person name="Bender T."/>
            <person name="Huebert T."/>
            <person name="Mason A.S."/>
            <person name="Pires J.C."/>
            <person name="Barker G."/>
            <person name="Moore J."/>
            <person name="Walley P.G."/>
            <person name="Manoli S."/>
            <person name="Batley J."/>
            <person name="Edwards D."/>
            <person name="Nelson M.N."/>
            <person name="Wang X."/>
            <person name="Paterson A.H."/>
            <person name="King G."/>
            <person name="Bancroft I."/>
            <person name="Chalhoub B."/>
            <person name="Sharpe A.G."/>
        </authorList>
    </citation>
    <scope>NUCLEOTIDE SEQUENCE</scope>
    <source>
        <strain evidence="3 4">cv. TO1000</strain>
    </source>
</reference>
<feature type="compositionally biased region" description="Basic and acidic residues" evidence="1">
    <location>
        <begin position="159"/>
        <end position="171"/>
    </location>
</feature>
<sequence length="263" mass="29429">MVYTLDRGLFYFTFTSLALPPSQPTQRLTISGFFCPWGVLQRTLRIIVMVPKGRKKKAGLTREDAARDAMRSFDVEERLITVCIRELLEEYGEEGWFLIEDCSYMVLLNKCREKSAEQGQTLAEDRTEGIAEEQNDEIAEAEQEQKPQQEEEKEQEQEQEQRVEDGRDHAGSRSTCLVGCVTETGTQTCQTKDLTITSQTDILDSSPTGVASVIDYASAEASRGFAKHIIEGAKRSGCGGWLSDPDSVSDDDEDHSADSRTHL</sequence>
<feature type="domain" description="WIYLD" evidence="2">
    <location>
        <begin position="56"/>
        <end position="116"/>
    </location>
</feature>
<reference evidence="3" key="2">
    <citation type="submission" date="2015-03" db="UniProtKB">
        <authorList>
            <consortium name="EnsemblPlants"/>
        </authorList>
    </citation>
    <scope>IDENTIFICATION</scope>
</reference>
<proteinExistence type="predicted"/>
<feature type="region of interest" description="Disordered" evidence="1">
    <location>
        <begin position="137"/>
        <end position="172"/>
    </location>
</feature>
<accession>A0A0D3AP72</accession>
<dbReference type="Gene3D" id="1.10.8.850">
    <property type="entry name" value="Histone-lysine N methyltransferase , C-terminal domain-like"/>
    <property type="match status" value="1"/>
</dbReference>
<dbReference type="Gramene" id="Bo2g062720.1">
    <property type="protein sequence ID" value="Bo2g062720.1"/>
    <property type="gene ID" value="Bo2g062720"/>
</dbReference>
<keyword evidence="4" id="KW-1185">Reference proteome</keyword>
<evidence type="ECO:0000313" key="3">
    <source>
        <dbReference type="EnsemblPlants" id="Bo2g062720.1"/>
    </source>
</evidence>
<dbReference type="InterPro" id="IPR043017">
    <property type="entry name" value="WIYLD_dom_sf"/>
</dbReference>
<dbReference type="PANTHER" id="PTHR34271">
    <property type="entry name" value="NUCLEOLAR HISTONE METHYLTRANSFERASE-RELATED PROTEIN"/>
    <property type="match status" value="1"/>
</dbReference>
<dbReference type="PANTHER" id="PTHR34271:SF1">
    <property type="entry name" value="NUCLEOLAR HISTONE METHYLTRANSFERASE-RELATED PROTEIN"/>
    <property type="match status" value="1"/>
</dbReference>
<organism evidence="3 4">
    <name type="scientific">Brassica oleracea var. oleracea</name>
    <dbReference type="NCBI Taxonomy" id="109376"/>
    <lineage>
        <taxon>Eukaryota</taxon>
        <taxon>Viridiplantae</taxon>
        <taxon>Streptophyta</taxon>
        <taxon>Embryophyta</taxon>
        <taxon>Tracheophyta</taxon>
        <taxon>Spermatophyta</taxon>
        <taxon>Magnoliopsida</taxon>
        <taxon>eudicotyledons</taxon>
        <taxon>Gunneridae</taxon>
        <taxon>Pentapetalae</taxon>
        <taxon>rosids</taxon>
        <taxon>malvids</taxon>
        <taxon>Brassicales</taxon>
        <taxon>Brassicaceae</taxon>
        <taxon>Brassiceae</taxon>
        <taxon>Brassica</taxon>
    </lineage>
</organism>
<evidence type="ECO:0000313" key="4">
    <source>
        <dbReference type="Proteomes" id="UP000032141"/>
    </source>
</evidence>
<feature type="region of interest" description="Disordered" evidence="1">
    <location>
        <begin position="235"/>
        <end position="263"/>
    </location>
</feature>
<name>A0A0D3AP72_BRAOL</name>
<dbReference type="InterPro" id="IPR018848">
    <property type="entry name" value="WIYLD_domain"/>
</dbReference>
<dbReference type="Proteomes" id="UP000032141">
    <property type="component" value="Chromosome C2"/>
</dbReference>